<dbReference type="GeneID" id="93425058"/>
<name>A0A2V1IWA0_9BACT</name>
<evidence type="ECO:0000313" key="2">
    <source>
        <dbReference type="EMBL" id="PWB06422.1"/>
    </source>
</evidence>
<dbReference type="SMART" id="SM00382">
    <property type="entry name" value="AAA"/>
    <property type="match status" value="1"/>
</dbReference>
<dbReference type="InterPro" id="IPR027417">
    <property type="entry name" value="P-loop_NTPase"/>
</dbReference>
<proteinExistence type="predicted"/>
<feature type="domain" description="AAA+ ATPase" evidence="1">
    <location>
        <begin position="33"/>
        <end position="177"/>
    </location>
</feature>
<dbReference type="Proteomes" id="UP000244925">
    <property type="component" value="Unassembled WGS sequence"/>
</dbReference>
<protein>
    <recommendedName>
        <fullName evidence="1">AAA+ ATPase domain-containing protein</fullName>
    </recommendedName>
</protein>
<comment type="caution">
    <text evidence="2">The sequence shown here is derived from an EMBL/GenBank/DDBJ whole genome shotgun (WGS) entry which is preliminary data.</text>
</comment>
<reference evidence="3" key="1">
    <citation type="submission" date="2018-02" db="EMBL/GenBank/DDBJ databases">
        <authorList>
            <person name="Clavel T."/>
            <person name="Strowig T."/>
        </authorList>
    </citation>
    <scope>NUCLEOTIDE SEQUENCE [LARGE SCALE GENOMIC DNA]</scope>
    <source>
        <strain evidence="3">DSM 100764</strain>
    </source>
</reference>
<organism evidence="2 3">
    <name type="scientific">Paramuribaculum intestinale</name>
    <dbReference type="NCBI Taxonomy" id="2094151"/>
    <lineage>
        <taxon>Bacteria</taxon>
        <taxon>Pseudomonadati</taxon>
        <taxon>Bacteroidota</taxon>
        <taxon>Bacteroidia</taxon>
        <taxon>Bacteroidales</taxon>
        <taxon>Muribaculaceae</taxon>
        <taxon>Paramuribaculum</taxon>
    </lineage>
</organism>
<dbReference type="EMBL" id="PUBV01000025">
    <property type="protein sequence ID" value="PWB06422.1"/>
    <property type="molecule type" value="Genomic_DNA"/>
</dbReference>
<dbReference type="InterPro" id="IPR003593">
    <property type="entry name" value="AAA+_ATPase"/>
</dbReference>
<sequence length="213" mass="24402">MARALSVKEVDAKKLPTLTLSERWHNMVGEIAPTGVWLIWGKSGSGKSSFVMQLCKELCRHYKGIYNSLEEGISLTLQNNIRTNRMSEVNSRLAFVEESIEELNERMTKRMSPHFYIIDSLQCTGLSPKTYDEFVNIHKKNKLIIFVSQTDGLRPKGRVGDHALFMADEKIWVEGFRAQTFGRFIGPEETFVIWPERAQAYWGAQVKADLTIK</sequence>
<evidence type="ECO:0000259" key="1">
    <source>
        <dbReference type="SMART" id="SM00382"/>
    </source>
</evidence>
<accession>A0A2V1IWA0</accession>
<dbReference type="AlphaFoldDB" id="A0A2V1IWA0"/>
<dbReference type="SUPFAM" id="SSF52540">
    <property type="entry name" value="P-loop containing nucleoside triphosphate hydrolases"/>
    <property type="match status" value="1"/>
</dbReference>
<dbReference type="RefSeq" id="WP_107036683.1">
    <property type="nucleotide sequence ID" value="NZ_CAOOBX010000034.1"/>
</dbReference>
<evidence type="ECO:0000313" key="3">
    <source>
        <dbReference type="Proteomes" id="UP000244925"/>
    </source>
</evidence>
<gene>
    <name evidence="2" type="ORF">C5O25_10425</name>
</gene>
<dbReference type="Gene3D" id="3.40.50.300">
    <property type="entry name" value="P-loop containing nucleotide triphosphate hydrolases"/>
    <property type="match status" value="1"/>
</dbReference>
<keyword evidence="3" id="KW-1185">Reference proteome</keyword>